<dbReference type="EMBL" id="AEJB01000623">
    <property type="protein sequence ID" value="ELP62292.1"/>
    <property type="molecule type" value="Genomic_DNA"/>
</dbReference>
<dbReference type="SUPFAM" id="SSF55729">
    <property type="entry name" value="Acyl-CoA N-acyltransferases (Nat)"/>
    <property type="match status" value="1"/>
</dbReference>
<evidence type="ECO:0000313" key="2">
    <source>
        <dbReference type="EMBL" id="ELP62292.1"/>
    </source>
</evidence>
<dbReference type="AlphaFoldDB" id="L7ETE4"/>
<organism evidence="2 3">
    <name type="scientific">Streptomyces turgidiscabies (strain Car8)</name>
    <dbReference type="NCBI Taxonomy" id="698760"/>
    <lineage>
        <taxon>Bacteria</taxon>
        <taxon>Bacillati</taxon>
        <taxon>Actinomycetota</taxon>
        <taxon>Actinomycetes</taxon>
        <taxon>Kitasatosporales</taxon>
        <taxon>Streptomycetaceae</taxon>
        <taxon>Streptomyces</taxon>
    </lineage>
</organism>
<dbReference type="Gene3D" id="3.40.630.30">
    <property type="match status" value="1"/>
</dbReference>
<dbReference type="InterPro" id="IPR016181">
    <property type="entry name" value="Acyl_CoA_acyltransferase"/>
</dbReference>
<keyword evidence="3" id="KW-1185">Reference proteome</keyword>
<sequence length="137" mass="15073">MTTTYEWRADFDNASLDALHAEGFGGRPAVIDWRGRLERHSLGWVCAWDGDSLVGFVNVAWDGGAHAFVLDTVVAQRCRSQGIGASLIATAARHARTAGCEWLHVDFEEHLRPFYFEACGFRPTDAGLISLLSPLPL</sequence>
<dbReference type="GO" id="GO:0016747">
    <property type="term" value="F:acyltransferase activity, transferring groups other than amino-acyl groups"/>
    <property type="evidence" value="ECO:0007669"/>
    <property type="project" value="InterPro"/>
</dbReference>
<feature type="domain" description="N-acetyltransferase" evidence="1">
    <location>
        <begin position="2"/>
        <end position="137"/>
    </location>
</feature>
<protein>
    <submittedName>
        <fullName evidence="2">Acetyltransferase, GNAT family</fullName>
    </submittedName>
</protein>
<name>L7ETE4_STRT8</name>
<dbReference type="RefSeq" id="WP_006382831.1">
    <property type="nucleotide sequence ID" value="NZ_AEJB01000623.1"/>
</dbReference>
<reference evidence="2 3" key="1">
    <citation type="journal article" date="2011" name="Plasmid">
        <title>Streptomyces turgidiscabies Car8 contains a modular pathogenicity island that shares virulence genes with other actinobacterial plant pathogens.</title>
        <authorList>
            <person name="Huguet-Tapia J.C."/>
            <person name="Badger J.H."/>
            <person name="Loria R."/>
            <person name="Pettis G.S."/>
        </authorList>
    </citation>
    <scope>NUCLEOTIDE SEQUENCE [LARGE SCALE GENOMIC DNA]</scope>
    <source>
        <strain evidence="2 3">Car8</strain>
    </source>
</reference>
<dbReference type="PROSITE" id="PS51186">
    <property type="entry name" value="GNAT"/>
    <property type="match status" value="1"/>
</dbReference>
<keyword evidence="2" id="KW-0808">Transferase</keyword>
<proteinExistence type="predicted"/>
<dbReference type="InterPro" id="IPR000182">
    <property type="entry name" value="GNAT_dom"/>
</dbReference>
<dbReference type="CDD" id="cd04301">
    <property type="entry name" value="NAT_SF"/>
    <property type="match status" value="1"/>
</dbReference>
<dbReference type="Proteomes" id="UP000010931">
    <property type="component" value="Unassembled WGS sequence"/>
</dbReference>
<dbReference type="Pfam" id="PF00583">
    <property type="entry name" value="Acetyltransf_1"/>
    <property type="match status" value="1"/>
</dbReference>
<comment type="caution">
    <text evidence="2">The sequence shown here is derived from an EMBL/GenBank/DDBJ whole genome shotgun (WGS) entry which is preliminary data.</text>
</comment>
<dbReference type="STRING" id="85558.T45_06630"/>
<dbReference type="PATRIC" id="fig|698760.3.peg.8760"/>
<evidence type="ECO:0000259" key="1">
    <source>
        <dbReference type="PROSITE" id="PS51186"/>
    </source>
</evidence>
<gene>
    <name evidence="2" type="ORF">STRTUCAR8_04737</name>
</gene>
<accession>L7ETE4</accession>
<evidence type="ECO:0000313" key="3">
    <source>
        <dbReference type="Proteomes" id="UP000010931"/>
    </source>
</evidence>
<dbReference type="GeneID" id="97406152"/>